<dbReference type="PANTHER" id="PTHR12358:SF54">
    <property type="entry name" value="SPHINGOSINE KINASE RELATED PROTEIN"/>
    <property type="match status" value="1"/>
</dbReference>
<evidence type="ECO:0000256" key="7">
    <source>
        <dbReference type="ARBA" id="ARBA00023209"/>
    </source>
</evidence>
<dbReference type="SMART" id="SM00046">
    <property type="entry name" value="DAGKc"/>
    <property type="match status" value="1"/>
</dbReference>
<organism evidence="10 11">
    <name type="scientific">Candidatus Olsenella pullistercoris</name>
    <dbReference type="NCBI Taxonomy" id="2838712"/>
    <lineage>
        <taxon>Bacteria</taxon>
        <taxon>Bacillati</taxon>
        <taxon>Actinomycetota</taxon>
        <taxon>Coriobacteriia</taxon>
        <taxon>Coriobacteriales</taxon>
        <taxon>Atopobiaceae</taxon>
        <taxon>Olsenella</taxon>
    </lineage>
</organism>
<dbReference type="NCBIfam" id="TIGR00147">
    <property type="entry name" value="YegS/Rv2252/BmrU family lipid kinase"/>
    <property type="match status" value="1"/>
</dbReference>
<dbReference type="AlphaFoldDB" id="A0A9D2EZI6"/>
<reference evidence="10" key="1">
    <citation type="journal article" date="2021" name="PeerJ">
        <title>Extensive microbial diversity within the chicken gut microbiome revealed by metagenomics and culture.</title>
        <authorList>
            <person name="Gilroy R."/>
            <person name="Ravi A."/>
            <person name="Getino M."/>
            <person name="Pursley I."/>
            <person name="Horton D.L."/>
            <person name="Alikhan N.F."/>
            <person name="Baker D."/>
            <person name="Gharbi K."/>
            <person name="Hall N."/>
            <person name="Watson M."/>
            <person name="Adriaenssens E.M."/>
            <person name="Foster-Nyarko E."/>
            <person name="Jarju S."/>
            <person name="Secka A."/>
            <person name="Antonio M."/>
            <person name="Oren A."/>
            <person name="Chaudhuri R.R."/>
            <person name="La Ragione R."/>
            <person name="Hildebrand F."/>
            <person name="Pallen M.J."/>
        </authorList>
    </citation>
    <scope>NUCLEOTIDE SEQUENCE</scope>
    <source>
        <strain evidence="10">ChiHjej12B11-14209</strain>
    </source>
</reference>
<keyword evidence="7" id="KW-0444">Lipid biosynthesis</keyword>
<comment type="similarity">
    <text evidence="2">Belongs to the diacylglycerol/lipid kinase family.</text>
</comment>
<dbReference type="SUPFAM" id="SSF111331">
    <property type="entry name" value="NAD kinase/diacylglycerol kinase-like"/>
    <property type="match status" value="1"/>
</dbReference>
<dbReference type="EMBL" id="DXBM01000036">
    <property type="protein sequence ID" value="HIZ46151.1"/>
    <property type="molecule type" value="Genomic_DNA"/>
</dbReference>
<evidence type="ECO:0000256" key="5">
    <source>
        <dbReference type="ARBA" id="ARBA00022777"/>
    </source>
</evidence>
<dbReference type="GO" id="GO:0016301">
    <property type="term" value="F:kinase activity"/>
    <property type="evidence" value="ECO:0007669"/>
    <property type="project" value="UniProtKB-KW"/>
</dbReference>
<keyword evidence="8" id="KW-1208">Phospholipid metabolism</keyword>
<comment type="caution">
    <text evidence="10">The sequence shown here is derived from an EMBL/GenBank/DDBJ whole genome shotgun (WGS) entry which is preliminary data.</text>
</comment>
<keyword evidence="7" id="KW-0443">Lipid metabolism</keyword>
<proteinExistence type="inferred from homology"/>
<sequence>MSGSPLGRTLLVANPAAHSGRGAEGAEFARRFLGSYSSATDGYDVRLTSGPGEATSIAARAVGYDTLVVLGGDGVIHEVVCGLMSLPRERRPRLAVLPLGSGNDYARTLGMARNDVKAAFAQIVRGTPRSVDVGRVNGTYFAETLSFGLDAAIALDTTARRAADTSQEGEALFVTSGLKILSRARKGFACRASFDGGEPRELSPHIFAFQIGPSYGGGFRICPDADPTDGLLDVCLNVRKPALPHLLALFGLARSGRHVHSRAVETRQVRRAQLEFVEAPPCQVDGEALEGTSFSIDVVPAALNVIFP</sequence>
<reference evidence="10" key="2">
    <citation type="submission" date="2021-04" db="EMBL/GenBank/DDBJ databases">
        <authorList>
            <person name="Gilroy R."/>
        </authorList>
    </citation>
    <scope>NUCLEOTIDE SEQUENCE</scope>
    <source>
        <strain evidence="10">ChiHjej12B11-14209</strain>
    </source>
</reference>
<dbReference type="InterPro" id="IPR017438">
    <property type="entry name" value="ATP-NAD_kinase_N"/>
</dbReference>
<evidence type="ECO:0000313" key="11">
    <source>
        <dbReference type="Proteomes" id="UP000824062"/>
    </source>
</evidence>
<accession>A0A9D2EZI6</accession>
<evidence type="ECO:0000256" key="4">
    <source>
        <dbReference type="ARBA" id="ARBA00022741"/>
    </source>
</evidence>
<feature type="domain" description="DAGKc" evidence="9">
    <location>
        <begin position="4"/>
        <end position="140"/>
    </location>
</feature>
<dbReference type="PROSITE" id="PS50146">
    <property type="entry name" value="DAGK"/>
    <property type="match status" value="1"/>
</dbReference>
<keyword evidence="4" id="KW-0547">Nucleotide-binding</keyword>
<dbReference type="InterPro" id="IPR005218">
    <property type="entry name" value="Diacylglycerol/lipid_kinase"/>
</dbReference>
<gene>
    <name evidence="10" type="ORF">IAA19_03920</name>
</gene>
<dbReference type="Pfam" id="PF19279">
    <property type="entry name" value="YegS_C"/>
    <property type="match status" value="1"/>
</dbReference>
<dbReference type="InterPro" id="IPR016064">
    <property type="entry name" value="NAD/diacylglycerol_kinase_sf"/>
</dbReference>
<keyword evidence="5 10" id="KW-0418">Kinase</keyword>
<evidence type="ECO:0000256" key="1">
    <source>
        <dbReference type="ARBA" id="ARBA00001946"/>
    </source>
</evidence>
<protein>
    <submittedName>
        <fullName evidence="10">Diacylglycerol kinase family lipid kinase</fullName>
    </submittedName>
</protein>
<dbReference type="PANTHER" id="PTHR12358">
    <property type="entry name" value="SPHINGOSINE KINASE"/>
    <property type="match status" value="1"/>
</dbReference>
<keyword evidence="3" id="KW-0808">Transferase</keyword>
<comment type="cofactor">
    <cofactor evidence="1">
        <name>Mg(2+)</name>
        <dbReference type="ChEBI" id="CHEBI:18420"/>
    </cofactor>
</comment>
<keyword evidence="7" id="KW-0594">Phospholipid biosynthesis</keyword>
<dbReference type="GO" id="GO:0008654">
    <property type="term" value="P:phospholipid biosynthetic process"/>
    <property type="evidence" value="ECO:0007669"/>
    <property type="project" value="UniProtKB-KW"/>
</dbReference>
<dbReference type="InterPro" id="IPR050187">
    <property type="entry name" value="Lipid_Phosphate_FormReg"/>
</dbReference>
<dbReference type="Gene3D" id="2.60.200.40">
    <property type="match status" value="1"/>
</dbReference>
<dbReference type="Pfam" id="PF00781">
    <property type="entry name" value="DAGK_cat"/>
    <property type="match status" value="1"/>
</dbReference>
<evidence type="ECO:0000313" key="10">
    <source>
        <dbReference type="EMBL" id="HIZ46151.1"/>
    </source>
</evidence>
<keyword evidence="6" id="KW-0067">ATP-binding</keyword>
<name>A0A9D2EZI6_9ACTN</name>
<evidence type="ECO:0000256" key="3">
    <source>
        <dbReference type="ARBA" id="ARBA00022679"/>
    </source>
</evidence>
<evidence type="ECO:0000256" key="6">
    <source>
        <dbReference type="ARBA" id="ARBA00022840"/>
    </source>
</evidence>
<dbReference type="InterPro" id="IPR001206">
    <property type="entry name" value="Diacylglycerol_kinase_cat_dom"/>
</dbReference>
<dbReference type="Gene3D" id="3.40.50.10330">
    <property type="entry name" value="Probable inorganic polyphosphate/atp-NAD kinase, domain 1"/>
    <property type="match status" value="1"/>
</dbReference>
<evidence type="ECO:0000259" key="9">
    <source>
        <dbReference type="PROSITE" id="PS50146"/>
    </source>
</evidence>
<evidence type="ECO:0000256" key="2">
    <source>
        <dbReference type="ARBA" id="ARBA00005983"/>
    </source>
</evidence>
<dbReference type="InterPro" id="IPR045540">
    <property type="entry name" value="YegS/DAGK_C"/>
</dbReference>
<dbReference type="GO" id="GO:0005524">
    <property type="term" value="F:ATP binding"/>
    <property type="evidence" value="ECO:0007669"/>
    <property type="project" value="UniProtKB-KW"/>
</dbReference>
<dbReference type="Proteomes" id="UP000824062">
    <property type="component" value="Unassembled WGS sequence"/>
</dbReference>
<evidence type="ECO:0000256" key="8">
    <source>
        <dbReference type="ARBA" id="ARBA00023264"/>
    </source>
</evidence>